<organism evidence="3 4">
    <name type="scientific">Punica granatum</name>
    <name type="common">Pomegranate</name>
    <dbReference type="NCBI Taxonomy" id="22663"/>
    <lineage>
        <taxon>Eukaryota</taxon>
        <taxon>Viridiplantae</taxon>
        <taxon>Streptophyta</taxon>
        <taxon>Embryophyta</taxon>
        <taxon>Tracheophyta</taxon>
        <taxon>Spermatophyta</taxon>
        <taxon>Magnoliopsida</taxon>
        <taxon>eudicotyledons</taxon>
        <taxon>Gunneridae</taxon>
        <taxon>Pentapetalae</taxon>
        <taxon>rosids</taxon>
        <taxon>malvids</taxon>
        <taxon>Myrtales</taxon>
        <taxon>Lythraceae</taxon>
        <taxon>Punica</taxon>
    </lineage>
</organism>
<keyword evidence="2" id="KW-0812">Transmembrane</keyword>
<name>A0A2I0I206_PUNGR</name>
<gene>
    <name evidence="3" type="ORF">CRG98_041629</name>
</gene>
<evidence type="ECO:0000313" key="3">
    <source>
        <dbReference type="EMBL" id="PKI37987.1"/>
    </source>
</evidence>
<dbReference type="Proteomes" id="UP000233551">
    <property type="component" value="Unassembled WGS sequence"/>
</dbReference>
<proteinExistence type="predicted"/>
<evidence type="ECO:0000256" key="1">
    <source>
        <dbReference type="SAM" id="MobiDB-lite"/>
    </source>
</evidence>
<feature type="transmembrane region" description="Helical" evidence="2">
    <location>
        <begin position="120"/>
        <end position="141"/>
    </location>
</feature>
<evidence type="ECO:0000256" key="2">
    <source>
        <dbReference type="SAM" id="Phobius"/>
    </source>
</evidence>
<feature type="compositionally biased region" description="Polar residues" evidence="1">
    <location>
        <begin position="451"/>
        <end position="461"/>
    </location>
</feature>
<dbReference type="EMBL" id="PGOL01004239">
    <property type="protein sequence ID" value="PKI37987.1"/>
    <property type="molecule type" value="Genomic_DNA"/>
</dbReference>
<feature type="region of interest" description="Disordered" evidence="1">
    <location>
        <begin position="451"/>
        <end position="479"/>
    </location>
</feature>
<keyword evidence="2" id="KW-0472">Membrane</keyword>
<reference evidence="3 4" key="1">
    <citation type="submission" date="2017-11" db="EMBL/GenBank/DDBJ databases">
        <title>De-novo sequencing of pomegranate (Punica granatum L.) genome.</title>
        <authorList>
            <person name="Akparov Z."/>
            <person name="Amiraslanov A."/>
            <person name="Hajiyeva S."/>
            <person name="Abbasov M."/>
            <person name="Kaur K."/>
            <person name="Hamwieh A."/>
            <person name="Solovyev V."/>
            <person name="Salamov A."/>
            <person name="Braich B."/>
            <person name="Kosarev P."/>
            <person name="Mahmoud A."/>
            <person name="Hajiyev E."/>
            <person name="Babayeva S."/>
            <person name="Izzatullayeva V."/>
            <person name="Mammadov A."/>
            <person name="Mammadov A."/>
            <person name="Sharifova S."/>
            <person name="Ojaghi J."/>
            <person name="Eynullazada K."/>
            <person name="Bayramov B."/>
            <person name="Abdulazimova A."/>
            <person name="Shahmuradov I."/>
        </authorList>
    </citation>
    <scope>NUCLEOTIDE SEQUENCE [LARGE SCALE GENOMIC DNA]</scope>
    <source>
        <strain evidence="4">cv. AG2017</strain>
        <tissue evidence="3">Leaf</tissue>
    </source>
</reference>
<keyword evidence="2" id="KW-1133">Transmembrane helix</keyword>
<keyword evidence="4" id="KW-1185">Reference proteome</keyword>
<sequence length="523" mass="58626">MPTCTVKAKGLHGDYKHYKQQELRRTLIPDPLGYVGAPPQSSSLISQDWGIPNEQAIAPALLGLRVHIYCFPNFTFTFTAFRTSCPHLLLSGLRVHVYRFPDFASTFTAFKTSRSRLLPFGLRVHIYCFSNFVSAFTAFWISRPHSMLSGLRVRIYCFLHFASTFTAFQTSRPHLLHSGIHVNGLRAHVYCFLDFASTFTAFRTPHPHLLFFGLRVHIYDFPNFAFTFTAFRILRLHLLLSECLHTRTVFSHTSKTGEQAAMGEAEAVIGTRRGIDAYTRHLYALATSATPDFSRNPRLDLPSGPTPAPDPSLTLGPNPDFLTDEQRTLYDSSRMLSAHAHHPLVITFLLSPLHSPSTSHLSHLISTTLWELLRVACSHTTAPDVAQPFSSSFGSILLSRVLEPLESPEPPLADAEKLSEQPRPIFFPPDVAPFNRVYRDPFGYPAQQLSPVQQPSLAQQPNPVPNGPVRPSSPFRTGSPVWHPTQLTRFAHPPEPGKNPRLSGMIRAPSLNINVFLDRYGMK</sequence>
<dbReference type="AlphaFoldDB" id="A0A2I0I206"/>
<protein>
    <submittedName>
        <fullName evidence="3">Uncharacterized protein</fullName>
    </submittedName>
</protein>
<feature type="region of interest" description="Disordered" evidence="1">
    <location>
        <begin position="294"/>
        <end position="318"/>
    </location>
</feature>
<comment type="caution">
    <text evidence="3">The sequence shown here is derived from an EMBL/GenBank/DDBJ whole genome shotgun (WGS) entry which is preliminary data.</text>
</comment>
<evidence type="ECO:0000313" key="4">
    <source>
        <dbReference type="Proteomes" id="UP000233551"/>
    </source>
</evidence>
<accession>A0A2I0I206</accession>